<accession>A0A8B7CDS0</accession>
<dbReference type="PANTHER" id="PTHR23054">
    <property type="entry name" value="TERNARY COMPLEX FACTOR MIP1, LEUCINE-ZIPPER-RELATED"/>
    <property type="match status" value="1"/>
</dbReference>
<dbReference type="OrthoDB" id="418495at2759"/>
<evidence type="ECO:0000259" key="2">
    <source>
        <dbReference type="Pfam" id="PF04784"/>
    </source>
</evidence>
<sequence>MNSSKMSSRHKRSKSDSERRIREDKLDSSSKAIHHIKLEKGNAREDFDMEKKPLPDAEIQGSLKQEILQLEKRLQDQLMVRGSLEKALGFRSSSLDSSNDSMMPKPAKELIREIAVLELEVTYLEQYLLSLYRKALDQQISTISPPAVGERSKKQSSTQPALAQESAKLDISYNRGNPAVQSDRIQLPREWAINAESEAYEVKSQNNLVGSGVRRCHSPLSKRAVCSARISPSAESLARALYSCHSQPLSFLEEEQNATSGVTSLAGYHGAYLADHVPETPNKLSENMVRCMGAIYCKLADPPLVNHGLPSSPTSSFSSMSALSPYYSGDMWTPVYQRECTLDARLINPFRVEGFKEFSGPYNAMVEVSLICRDRRRLKDVEKMLQNYKSIIRRLETVDPRKMKNEEKLAFWINIHNALMMHFVLPLQAYLEYGIPQNNAKKASLLIKATCKVGGHSVNAATIQGSILGCRINCPGQWLRTFFYPRMKYKAGHEWQAYAIEQPEPLLRFALCSGSHSDPAVRIYTSKRLFQQLESAKEEFIRTSVAIWKEQKILLPRMIDAYAKDTRLSLQDLADMIQRYLPESLRMAMRRCQRGRANKIEWMPYNYTFRYLLSRELAFPQID</sequence>
<dbReference type="AlphaFoldDB" id="A0A8B7CDS0"/>
<evidence type="ECO:0000256" key="1">
    <source>
        <dbReference type="SAM" id="MobiDB-lite"/>
    </source>
</evidence>
<organism evidence="4 5">
    <name type="scientific">Phoenix dactylifera</name>
    <name type="common">Date palm</name>
    <dbReference type="NCBI Taxonomy" id="42345"/>
    <lineage>
        <taxon>Eukaryota</taxon>
        <taxon>Viridiplantae</taxon>
        <taxon>Streptophyta</taxon>
        <taxon>Embryophyta</taxon>
        <taxon>Tracheophyta</taxon>
        <taxon>Spermatophyta</taxon>
        <taxon>Magnoliopsida</taxon>
        <taxon>Liliopsida</taxon>
        <taxon>Arecaceae</taxon>
        <taxon>Coryphoideae</taxon>
        <taxon>Phoeniceae</taxon>
        <taxon>Phoenix</taxon>
    </lineage>
</organism>
<name>A0A8B7CDS0_PHODC</name>
<feature type="region of interest" description="Disordered" evidence="1">
    <location>
        <begin position="146"/>
        <end position="168"/>
    </location>
</feature>
<dbReference type="PANTHER" id="PTHR23054:SF18">
    <property type="entry name" value="TERNARY COMPLEX FACTOR MIP1, LEUCINE-ZIPPER"/>
    <property type="match status" value="1"/>
</dbReference>
<dbReference type="Proteomes" id="UP000228380">
    <property type="component" value="Unplaced"/>
</dbReference>
<dbReference type="Pfam" id="PF04784">
    <property type="entry name" value="DUF547"/>
    <property type="match status" value="1"/>
</dbReference>
<feature type="compositionally biased region" description="Basic and acidic residues" evidence="1">
    <location>
        <begin position="36"/>
        <end position="45"/>
    </location>
</feature>
<dbReference type="RefSeq" id="XP_008797010.2">
    <property type="nucleotide sequence ID" value="XM_008798788.3"/>
</dbReference>
<dbReference type="Pfam" id="PF14389">
    <property type="entry name" value="Lzipper-MIP1"/>
    <property type="match status" value="1"/>
</dbReference>
<dbReference type="InterPro" id="IPR025757">
    <property type="entry name" value="MIP1_Leuzipper"/>
</dbReference>
<keyword evidence="4" id="KW-1185">Reference proteome</keyword>
<proteinExistence type="predicted"/>
<dbReference type="KEGG" id="pda:103712304"/>
<feature type="domain" description="DUF547" evidence="2">
    <location>
        <begin position="401"/>
        <end position="541"/>
    </location>
</feature>
<evidence type="ECO:0000259" key="3">
    <source>
        <dbReference type="Pfam" id="PF14389"/>
    </source>
</evidence>
<gene>
    <name evidence="5" type="primary">LOC103712304</name>
</gene>
<evidence type="ECO:0000313" key="5">
    <source>
        <dbReference type="RefSeq" id="XP_008797010.2"/>
    </source>
</evidence>
<feature type="domain" description="Ternary complex factor MIP1 leucine-zipper" evidence="3">
    <location>
        <begin position="60"/>
        <end position="138"/>
    </location>
</feature>
<dbReference type="GeneID" id="103712304"/>
<feature type="region of interest" description="Disordered" evidence="1">
    <location>
        <begin position="1"/>
        <end position="45"/>
    </location>
</feature>
<feature type="compositionally biased region" description="Basic and acidic residues" evidence="1">
    <location>
        <begin position="14"/>
        <end position="28"/>
    </location>
</feature>
<evidence type="ECO:0000313" key="4">
    <source>
        <dbReference type="Proteomes" id="UP000228380"/>
    </source>
</evidence>
<dbReference type="InterPro" id="IPR006869">
    <property type="entry name" value="DUF547"/>
</dbReference>
<protein>
    <submittedName>
        <fullName evidence="5">Uncharacterized protein LOC103712304 isoform X1</fullName>
    </submittedName>
</protein>
<reference evidence="5" key="1">
    <citation type="submission" date="2025-08" db="UniProtKB">
        <authorList>
            <consortium name="RefSeq"/>
        </authorList>
    </citation>
    <scope>IDENTIFICATION</scope>
    <source>
        <tissue evidence="5">Young leaves</tissue>
    </source>
</reference>